<dbReference type="OrthoDB" id="9809379at2"/>
<name>A0A327W8S9_9BACT</name>
<dbReference type="Gene3D" id="3.40.50.300">
    <property type="entry name" value="P-loop containing nucleotide triphosphate hydrolases"/>
    <property type="match status" value="1"/>
</dbReference>
<dbReference type="PANTHER" id="PTHR23070">
    <property type="entry name" value="BCS1 AAA-TYPE ATPASE"/>
    <property type="match status" value="1"/>
</dbReference>
<comment type="similarity">
    <text evidence="1">Belongs to the AAA ATPase family. BCS1 subfamily.</text>
</comment>
<evidence type="ECO:0000313" key="4">
    <source>
        <dbReference type="Proteomes" id="UP000249819"/>
    </source>
</evidence>
<evidence type="ECO:0000259" key="2">
    <source>
        <dbReference type="SMART" id="SM00382"/>
    </source>
</evidence>
<gene>
    <name evidence="3" type="ORF">CLV59_102498</name>
</gene>
<feature type="domain" description="AAA+ ATPase" evidence="2">
    <location>
        <begin position="179"/>
        <end position="302"/>
    </location>
</feature>
<dbReference type="GO" id="GO:0016887">
    <property type="term" value="F:ATP hydrolysis activity"/>
    <property type="evidence" value="ECO:0007669"/>
    <property type="project" value="InterPro"/>
</dbReference>
<dbReference type="InterPro" id="IPR050747">
    <property type="entry name" value="Mitochondrial_chaperone_BCS1"/>
</dbReference>
<dbReference type="SUPFAM" id="SSF52540">
    <property type="entry name" value="P-loop containing nucleoside triphosphate hydrolases"/>
    <property type="match status" value="1"/>
</dbReference>
<dbReference type="InterPro" id="IPR003593">
    <property type="entry name" value="AAA+_ATPase"/>
</dbReference>
<dbReference type="Proteomes" id="UP000249819">
    <property type="component" value="Unassembled WGS sequence"/>
</dbReference>
<protein>
    <submittedName>
        <fullName evidence="3">ATPase family protein associated with various cellular activities (AAA)</fullName>
    </submittedName>
</protein>
<evidence type="ECO:0000313" key="3">
    <source>
        <dbReference type="EMBL" id="RAJ85793.1"/>
    </source>
</evidence>
<keyword evidence="4" id="KW-1185">Reference proteome</keyword>
<dbReference type="GO" id="GO:0005524">
    <property type="term" value="F:ATP binding"/>
    <property type="evidence" value="ECO:0007669"/>
    <property type="project" value="InterPro"/>
</dbReference>
<organism evidence="3 4">
    <name type="scientific">Chitinophaga dinghuensis</name>
    <dbReference type="NCBI Taxonomy" id="1539050"/>
    <lineage>
        <taxon>Bacteria</taxon>
        <taxon>Pseudomonadati</taxon>
        <taxon>Bacteroidota</taxon>
        <taxon>Chitinophagia</taxon>
        <taxon>Chitinophagales</taxon>
        <taxon>Chitinophagaceae</taxon>
        <taxon>Chitinophaga</taxon>
    </lineage>
</organism>
<dbReference type="EMBL" id="QLMA01000002">
    <property type="protein sequence ID" value="RAJ85793.1"/>
    <property type="molecule type" value="Genomic_DNA"/>
</dbReference>
<dbReference type="InterPro" id="IPR027417">
    <property type="entry name" value="P-loop_NTPase"/>
</dbReference>
<comment type="caution">
    <text evidence="3">The sequence shown here is derived from an EMBL/GenBank/DDBJ whole genome shotgun (WGS) entry which is preliminary data.</text>
</comment>
<dbReference type="RefSeq" id="WP_111591427.1">
    <property type="nucleotide sequence ID" value="NZ_QLMA01000002.1"/>
</dbReference>
<proteinExistence type="inferred from homology"/>
<sequence length="359" mass="41428">MNNIYRNPDIGNLYLTSDGFLDKMNVYLHHFNRLPSMHSVFNLEKEKVIKWIETNLAEDIIHVYRDMDYDRNVKSYSHDKVFFLLKGQRMLYLEYQYMQILHPDGDAAFVEKITAAISPLKQKAKRKPHEINLISSQDGGMVLKNMEIKRTKLDLSLYYEDDFTAVDQLIQQRLKKDKDKGIVLLHGLPGTGKTTYLRYLIGRLKKKVLFVSPDMAEYITSPSFMNLLVENPNSVVIIEDAENIILDRKITGSSSVSNLLNLSDGLLSDCLNVQLICSFNSDLKSVDTALLRKGRLIARYEFGKLSVEKAQRLSDHLGYKQMITRPMSVAEITNPHELTPETKPRMIGFRRQEMEEMVN</sequence>
<reference evidence="3 4" key="1">
    <citation type="submission" date="2018-06" db="EMBL/GenBank/DDBJ databases">
        <title>Genomic Encyclopedia of Archaeal and Bacterial Type Strains, Phase II (KMG-II): from individual species to whole genera.</title>
        <authorList>
            <person name="Goeker M."/>
        </authorList>
    </citation>
    <scope>NUCLEOTIDE SEQUENCE [LARGE SCALE GENOMIC DNA]</scope>
    <source>
        <strain evidence="3 4">DSM 29821</strain>
    </source>
</reference>
<accession>A0A327W8S9</accession>
<dbReference type="InterPro" id="IPR003959">
    <property type="entry name" value="ATPase_AAA_core"/>
</dbReference>
<dbReference type="SMART" id="SM00382">
    <property type="entry name" value="AAA"/>
    <property type="match status" value="1"/>
</dbReference>
<evidence type="ECO:0000256" key="1">
    <source>
        <dbReference type="ARBA" id="ARBA00007448"/>
    </source>
</evidence>
<dbReference type="AlphaFoldDB" id="A0A327W8S9"/>
<dbReference type="Pfam" id="PF00004">
    <property type="entry name" value="AAA"/>
    <property type="match status" value="1"/>
</dbReference>